<reference evidence="2 3" key="1">
    <citation type="submission" date="2024-10" db="EMBL/GenBank/DDBJ databases">
        <title>Updated reference genomes for cyclostephanoid diatoms.</title>
        <authorList>
            <person name="Roberts W.R."/>
            <person name="Alverson A.J."/>
        </authorList>
    </citation>
    <scope>NUCLEOTIDE SEQUENCE [LARGE SCALE GENOMIC DNA]</scope>
    <source>
        <strain evidence="2 3">AJA232-27</strain>
    </source>
</reference>
<keyword evidence="3" id="KW-1185">Reference proteome</keyword>
<feature type="compositionally biased region" description="Low complexity" evidence="1">
    <location>
        <begin position="22"/>
        <end position="37"/>
    </location>
</feature>
<dbReference type="AlphaFoldDB" id="A0ABD3MPM7"/>
<name>A0ABD3MPM7_9STRA</name>
<organism evidence="2 3">
    <name type="scientific">Discostella pseudostelligera</name>
    <dbReference type="NCBI Taxonomy" id="259834"/>
    <lineage>
        <taxon>Eukaryota</taxon>
        <taxon>Sar</taxon>
        <taxon>Stramenopiles</taxon>
        <taxon>Ochrophyta</taxon>
        <taxon>Bacillariophyta</taxon>
        <taxon>Coscinodiscophyceae</taxon>
        <taxon>Thalassiosirophycidae</taxon>
        <taxon>Stephanodiscales</taxon>
        <taxon>Stephanodiscaceae</taxon>
        <taxon>Discostella</taxon>
    </lineage>
</organism>
<accession>A0ABD3MPM7</accession>
<sequence length="208" mass="22484">MDPSSSTLATITTSTQLPLSKNNNNNNNNNDDNNNNEILSSFLSSAFKSTSSQNIVEVGDTIVCKRALPSLGINENSSHVVTSIYAQYFDEKIQQIVKIPLSSLPLDGDYDNLMAEGQQQQQGRSSISSNVYMTLLVPQSDDASVGEGGNKDVIVTPEEVGLVSLQNELGNAIWLAVPGLFWVGLASSFYNTYHERTGGSLGDAFWGR</sequence>
<feature type="compositionally biased region" description="Low complexity" evidence="1">
    <location>
        <begin position="1"/>
        <end position="15"/>
    </location>
</feature>
<dbReference type="Proteomes" id="UP001530293">
    <property type="component" value="Unassembled WGS sequence"/>
</dbReference>
<dbReference type="EMBL" id="JALLBG020000101">
    <property type="protein sequence ID" value="KAL3764801.1"/>
    <property type="molecule type" value="Genomic_DNA"/>
</dbReference>
<evidence type="ECO:0000313" key="2">
    <source>
        <dbReference type="EMBL" id="KAL3764801.1"/>
    </source>
</evidence>
<comment type="caution">
    <text evidence="2">The sequence shown here is derived from an EMBL/GenBank/DDBJ whole genome shotgun (WGS) entry which is preliminary data.</text>
</comment>
<evidence type="ECO:0000313" key="3">
    <source>
        <dbReference type="Proteomes" id="UP001530293"/>
    </source>
</evidence>
<gene>
    <name evidence="2" type="ORF">ACHAWU_006218</name>
</gene>
<proteinExistence type="predicted"/>
<evidence type="ECO:0000256" key="1">
    <source>
        <dbReference type="SAM" id="MobiDB-lite"/>
    </source>
</evidence>
<feature type="region of interest" description="Disordered" evidence="1">
    <location>
        <begin position="1"/>
        <end position="37"/>
    </location>
</feature>
<protein>
    <submittedName>
        <fullName evidence="2">Uncharacterized protein</fullName>
    </submittedName>
</protein>